<dbReference type="Proteomes" id="UP000738349">
    <property type="component" value="Unassembled WGS sequence"/>
</dbReference>
<gene>
    <name evidence="2" type="ORF">EDB81DRAFT_617374</name>
</gene>
<keyword evidence="3" id="KW-1185">Reference proteome</keyword>
<protein>
    <submittedName>
        <fullName evidence="2">Uncharacterized protein</fullName>
    </submittedName>
</protein>
<comment type="caution">
    <text evidence="2">The sequence shown here is derived from an EMBL/GenBank/DDBJ whole genome shotgun (WGS) entry which is preliminary data.</text>
</comment>
<proteinExistence type="predicted"/>
<feature type="non-terminal residue" evidence="2">
    <location>
        <position position="1"/>
    </location>
</feature>
<feature type="non-terminal residue" evidence="2">
    <location>
        <position position="216"/>
    </location>
</feature>
<evidence type="ECO:0000313" key="3">
    <source>
        <dbReference type="Proteomes" id="UP000738349"/>
    </source>
</evidence>
<feature type="region of interest" description="Disordered" evidence="1">
    <location>
        <begin position="1"/>
        <end position="68"/>
    </location>
</feature>
<organism evidence="2 3">
    <name type="scientific">Dactylonectria macrodidyma</name>
    <dbReference type="NCBI Taxonomy" id="307937"/>
    <lineage>
        <taxon>Eukaryota</taxon>
        <taxon>Fungi</taxon>
        <taxon>Dikarya</taxon>
        <taxon>Ascomycota</taxon>
        <taxon>Pezizomycotina</taxon>
        <taxon>Sordariomycetes</taxon>
        <taxon>Hypocreomycetidae</taxon>
        <taxon>Hypocreales</taxon>
        <taxon>Nectriaceae</taxon>
        <taxon>Dactylonectria</taxon>
    </lineage>
</organism>
<evidence type="ECO:0000313" key="2">
    <source>
        <dbReference type="EMBL" id="KAH7113580.1"/>
    </source>
</evidence>
<dbReference type="AlphaFoldDB" id="A0A9P9D4R7"/>
<evidence type="ECO:0000256" key="1">
    <source>
        <dbReference type="SAM" id="MobiDB-lite"/>
    </source>
</evidence>
<sequence>TSTASEAQGSTDPTATSSNAAFAESARTNTKSARMDAESDQPRTSLHTASVTEAAASHNTDSTQAGEEAKTSLMAEAKTTLVISPSKTTSETLTTTAKCLYDPGALVGRGQTDGRLVSTMVNAFCNKLDADKVMKDGDECIVNYEKDRSNADYALTICRKKNCTGGAQNVRSPFSHEDVTCPDILYYNIWMSCSKTNKGNGGWFDAGCLEYGMTIG</sequence>
<feature type="compositionally biased region" description="Polar residues" evidence="1">
    <location>
        <begin position="1"/>
        <end position="32"/>
    </location>
</feature>
<feature type="compositionally biased region" description="Polar residues" evidence="1">
    <location>
        <begin position="42"/>
        <end position="65"/>
    </location>
</feature>
<accession>A0A9P9D4R7</accession>
<dbReference type="EMBL" id="JAGMUV010000034">
    <property type="protein sequence ID" value="KAH7113580.1"/>
    <property type="molecule type" value="Genomic_DNA"/>
</dbReference>
<name>A0A9P9D4R7_9HYPO</name>
<reference evidence="2" key="1">
    <citation type="journal article" date="2021" name="Nat. Commun.">
        <title>Genetic determinants of endophytism in the Arabidopsis root mycobiome.</title>
        <authorList>
            <person name="Mesny F."/>
            <person name="Miyauchi S."/>
            <person name="Thiergart T."/>
            <person name="Pickel B."/>
            <person name="Atanasova L."/>
            <person name="Karlsson M."/>
            <person name="Huettel B."/>
            <person name="Barry K.W."/>
            <person name="Haridas S."/>
            <person name="Chen C."/>
            <person name="Bauer D."/>
            <person name="Andreopoulos W."/>
            <person name="Pangilinan J."/>
            <person name="LaButti K."/>
            <person name="Riley R."/>
            <person name="Lipzen A."/>
            <person name="Clum A."/>
            <person name="Drula E."/>
            <person name="Henrissat B."/>
            <person name="Kohler A."/>
            <person name="Grigoriev I.V."/>
            <person name="Martin F.M."/>
            <person name="Hacquard S."/>
        </authorList>
    </citation>
    <scope>NUCLEOTIDE SEQUENCE</scope>
    <source>
        <strain evidence="2">MPI-CAGE-AT-0147</strain>
    </source>
</reference>